<accession>A0ABS9X814</accession>
<proteinExistence type="predicted"/>
<dbReference type="RefSeq" id="WP_242707825.1">
    <property type="nucleotide sequence ID" value="NZ_JALDAX010000001.1"/>
</dbReference>
<name>A0ABS9X814_9ACTN</name>
<dbReference type="Proteomes" id="UP001165270">
    <property type="component" value="Unassembled WGS sequence"/>
</dbReference>
<gene>
    <name evidence="1" type="ORF">MQN93_00580</name>
</gene>
<organism evidence="1 2">
    <name type="scientific">Streptomyces spinosisporus</name>
    <dbReference type="NCBI Taxonomy" id="2927582"/>
    <lineage>
        <taxon>Bacteria</taxon>
        <taxon>Bacillati</taxon>
        <taxon>Actinomycetota</taxon>
        <taxon>Actinomycetes</taxon>
        <taxon>Kitasatosporales</taxon>
        <taxon>Streptomycetaceae</taxon>
        <taxon>Streptomyces</taxon>
    </lineage>
</organism>
<keyword evidence="2" id="KW-1185">Reference proteome</keyword>
<dbReference type="EMBL" id="JALDAX010000001">
    <property type="protein sequence ID" value="MCI3238209.1"/>
    <property type="molecule type" value="Genomic_DNA"/>
</dbReference>
<comment type="caution">
    <text evidence="1">The sequence shown here is derived from an EMBL/GenBank/DDBJ whole genome shotgun (WGS) entry which is preliminary data.</text>
</comment>
<sequence>MNGPMDLPNVFETLPPERVAEALELAIKDLQQTHAAAVGQLVSMAERATGEQLGQSPTKSVLDHTVDDLSVILRRAEHLRAAVDGLKTWTLPSERPTAKIGHRLKTLPPDVAGEITNELRAAGLLS</sequence>
<evidence type="ECO:0000313" key="1">
    <source>
        <dbReference type="EMBL" id="MCI3238209.1"/>
    </source>
</evidence>
<reference evidence="1" key="1">
    <citation type="submission" date="2022-03" db="EMBL/GenBank/DDBJ databases">
        <title>Streptomyces 7R015 and 7R016 isolated from Barleria lupulina in Thailand.</title>
        <authorList>
            <person name="Kanchanasin P."/>
            <person name="Phongsopitanun W."/>
            <person name="Tanasupawat S."/>
        </authorList>
    </citation>
    <scope>NUCLEOTIDE SEQUENCE</scope>
    <source>
        <strain evidence="1">7R016</strain>
    </source>
</reference>
<protein>
    <submittedName>
        <fullName evidence="1">Uncharacterized protein</fullName>
    </submittedName>
</protein>
<evidence type="ECO:0000313" key="2">
    <source>
        <dbReference type="Proteomes" id="UP001165270"/>
    </source>
</evidence>